<feature type="transmembrane region" description="Helical" evidence="1">
    <location>
        <begin position="104"/>
        <end position="123"/>
    </location>
</feature>
<keyword evidence="1" id="KW-0812">Transmembrane</keyword>
<dbReference type="Proteomes" id="UP001595823">
    <property type="component" value="Unassembled WGS sequence"/>
</dbReference>
<reference evidence="3" key="1">
    <citation type="journal article" date="2019" name="Int. J. Syst. Evol. Microbiol.">
        <title>The Global Catalogue of Microorganisms (GCM) 10K type strain sequencing project: providing services to taxonomists for standard genome sequencing and annotation.</title>
        <authorList>
            <consortium name="The Broad Institute Genomics Platform"/>
            <consortium name="The Broad Institute Genome Sequencing Center for Infectious Disease"/>
            <person name="Wu L."/>
            <person name="Ma J."/>
        </authorList>
    </citation>
    <scope>NUCLEOTIDE SEQUENCE [LARGE SCALE GENOMIC DNA]</scope>
    <source>
        <strain evidence="3">IBRC-M 10908</strain>
    </source>
</reference>
<dbReference type="RefSeq" id="WP_380618226.1">
    <property type="nucleotide sequence ID" value="NZ_JBHSDK010000005.1"/>
</dbReference>
<keyword evidence="1" id="KW-0472">Membrane</keyword>
<organism evidence="2 3">
    <name type="scientific">Salininema proteolyticum</name>
    <dbReference type="NCBI Taxonomy" id="1607685"/>
    <lineage>
        <taxon>Bacteria</taxon>
        <taxon>Bacillati</taxon>
        <taxon>Actinomycetota</taxon>
        <taxon>Actinomycetes</taxon>
        <taxon>Glycomycetales</taxon>
        <taxon>Glycomycetaceae</taxon>
        <taxon>Salininema</taxon>
    </lineage>
</organism>
<feature type="transmembrane region" description="Helical" evidence="1">
    <location>
        <begin position="171"/>
        <end position="196"/>
    </location>
</feature>
<dbReference type="NCBIfam" id="NF038065">
    <property type="entry name" value="Pr6Pr"/>
    <property type="match status" value="1"/>
</dbReference>
<evidence type="ECO:0000256" key="1">
    <source>
        <dbReference type="SAM" id="Phobius"/>
    </source>
</evidence>
<sequence>MRTFVTLYRGLTALLVFAVFFGTIAAEWGPGFSLANYVSFFTVQSNVIAGLVFAASAWAIGKGHRSGRLDAWRGAVVVYLVTTVTVYQALLVDIAEVAAYSPPFLDFAFHRLVPAIVVLDWILFPPAHAVRFPQWLWWLVFPAAYLAYTLARGPLAGDWYPYPFLDPTGGAGWPGALAGATGVALFIIVLSALVAWSTRWLGHLWWASHPPSGTLDVR</sequence>
<proteinExistence type="predicted"/>
<name>A0ABV8TV38_9ACTN</name>
<evidence type="ECO:0000313" key="3">
    <source>
        <dbReference type="Proteomes" id="UP001595823"/>
    </source>
</evidence>
<dbReference type="EMBL" id="JBHSDK010000005">
    <property type="protein sequence ID" value="MFC4334462.1"/>
    <property type="molecule type" value="Genomic_DNA"/>
</dbReference>
<evidence type="ECO:0000313" key="2">
    <source>
        <dbReference type="EMBL" id="MFC4334462.1"/>
    </source>
</evidence>
<dbReference type="InterPro" id="IPR049713">
    <property type="entry name" value="Pr6Pr-like"/>
</dbReference>
<accession>A0ABV8TV38</accession>
<feature type="transmembrane region" description="Helical" evidence="1">
    <location>
        <begin position="35"/>
        <end position="60"/>
    </location>
</feature>
<feature type="transmembrane region" description="Helical" evidence="1">
    <location>
        <begin position="135"/>
        <end position="151"/>
    </location>
</feature>
<gene>
    <name evidence="2" type="ORF">ACFPET_04530</name>
</gene>
<keyword evidence="3" id="KW-1185">Reference proteome</keyword>
<keyword evidence="1" id="KW-1133">Transmembrane helix</keyword>
<feature type="transmembrane region" description="Helical" evidence="1">
    <location>
        <begin position="72"/>
        <end position="92"/>
    </location>
</feature>
<comment type="caution">
    <text evidence="2">The sequence shown here is derived from an EMBL/GenBank/DDBJ whole genome shotgun (WGS) entry which is preliminary data.</text>
</comment>
<protein>
    <submittedName>
        <fullName evidence="2">Pr6Pr family membrane protein</fullName>
    </submittedName>
</protein>